<evidence type="ECO:0000313" key="5">
    <source>
        <dbReference type="Proteomes" id="UP000183315"/>
    </source>
</evidence>
<dbReference type="Gene3D" id="3.30.60.230">
    <property type="entry name" value="Lsr2, dimerization domain"/>
    <property type="match status" value="1"/>
</dbReference>
<keyword evidence="5" id="KW-1185">Reference proteome</keyword>
<dbReference type="eggNOG" id="ENOG5032RKK">
    <property type="taxonomic scope" value="Bacteria"/>
</dbReference>
<dbReference type="EMBL" id="FNZI01000003">
    <property type="protein sequence ID" value="SEJ39119.1"/>
    <property type="molecule type" value="Genomic_DNA"/>
</dbReference>
<protein>
    <submittedName>
        <fullName evidence="4">Lsr2 protein</fullName>
    </submittedName>
</protein>
<dbReference type="InterPro" id="IPR055370">
    <property type="entry name" value="Lsr2_DNA-bd"/>
</dbReference>
<evidence type="ECO:0000313" key="4">
    <source>
        <dbReference type="EMBL" id="SEJ39119.1"/>
    </source>
</evidence>
<name>A0A1H6YD02_9MICO</name>
<accession>A0A1H6YD02</accession>
<dbReference type="GO" id="GO:0016746">
    <property type="term" value="F:acyltransferase activity"/>
    <property type="evidence" value="ECO:0007669"/>
    <property type="project" value="InterPro"/>
</dbReference>
<feature type="domain" description="Lsr2 dimerization" evidence="2">
    <location>
        <begin position="1"/>
        <end position="57"/>
    </location>
</feature>
<dbReference type="STRING" id="1043493.SAMN05421637_1679"/>
<dbReference type="AlphaFoldDB" id="A0A1H6YD02"/>
<evidence type="ECO:0000256" key="1">
    <source>
        <dbReference type="ARBA" id="ARBA00023125"/>
    </source>
</evidence>
<dbReference type="Proteomes" id="UP000183315">
    <property type="component" value="Unassembled WGS sequence"/>
</dbReference>
<feature type="domain" description="Lsr2 DNA-binding" evidence="3">
    <location>
        <begin position="71"/>
        <end position="106"/>
    </location>
</feature>
<dbReference type="Gene3D" id="4.10.320.10">
    <property type="entry name" value="E3-binding domain"/>
    <property type="match status" value="1"/>
</dbReference>
<organism evidence="4 5">
    <name type="scientific">Demequina mangrovi</name>
    <dbReference type="NCBI Taxonomy" id="1043493"/>
    <lineage>
        <taxon>Bacteria</taxon>
        <taxon>Bacillati</taxon>
        <taxon>Actinomycetota</taxon>
        <taxon>Actinomycetes</taxon>
        <taxon>Micrococcales</taxon>
        <taxon>Demequinaceae</taxon>
        <taxon>Demequina</taxon>
    </lineage>
</organism>
<evidence type="ECO:0000259" key="2">
    <source>
        <dbReference type="Pfam" id="PF11774"/>
    </source>
</evidence>
<reference evidence="5" key="1">
    <citation type="submission" date="2016-10" db="EMBL/GenBank/DDBJ databases">
        <authorList>
            <person name="Varghese N."/>
        </authorList>
    </citation>
    <scope>NUCLEOTIDE SEQUENCE [LARGE SCALE GENOMIC DNA]</scope>
    <source>
        <strain evidence="5">DSM 24868</strain>
    </source>
</reference>
<dbReference type="OrthoDB" id="4113332at2"/>
<dbReference type="Pfam" id="PF11774">
    <property type="entry name" value="Lsr2"/>
    <property type="match status" value="1"/>
</dbReference>
<evidence type="ECO:0000259" key="3">
    <source>
        <dbReference type="Pfam" id="PF23359"/>
    </source>
</evidence>
<dbReference type="InterPro" id="IPR024412">
    <property type="entry name" value="Lsr2_dim_dom"/>
</dbReference>
<keyword evidence="1" id="KW-0238">DNA-binding</keyword>
<gene>
    <name evidence="4" type="ORF">SAMN05421637_1679</name>
</gene>
<dbReference type="GO" id="GO:0003677">
    <property type="term" value="F:DNA binding"/>
    <property type="evidence" value="ECO:0007669"/>
    <property type="project" value="UniProtKB-KW"/>
</dbReference>
<dbReference type="InterPro" id="IPR036625">
    <property type="entry name" value="E3-bd_dom_sf"/>
</dbReference>
<dbReference type="Pfam" id="PF23359">
    <property type="entry name" value="Lsr2_DNA-bd"/>
    <property type="match status" value="1"/>
</dbReference>
<dbReference type="InterPro" id="IPR042261">
    <property type="entry name" value="Lsr2-like_dimerization"/>
</dbReference>
<dbReference type="RefSeq" id="WP_042213650.1">
    <property type="nucleotide sequence ID" value="NZ_BBLU01000004.1"/>
</dbReference>
<proteinExistence type="predicted"/>
<sequence>MAQKVQVVLVDDIDGSAASETVSFSLDGVSYEVDLNKENADKLRSDLAPWVSAGRRTVARKASSRAKRAASGPDAAAIRAWAKDNGVDVPERGRIPAKVREAYDAAQ</sequence>